<sequence>METGLSPVCDSRQCPVPLYLGARSQSFPRREPCVLVTDQGNDLIERRTCYSEHVPRAPPPSPTKLTPLTCAELNEACPSASCALLLVDRKIEAHRARLSPTEHRKPPGWYSHALMSDSVSRMKLETSDEQMHRMTPLQQISSASDDDDTTVTNSSCPSSRSSGTNTLVNDLPGDREVAPHSTAIGVHYQRKIATCPQLATQPPSPKSPTFSLFNLRSSRTAMADAPSRLRSPSQSSDSLGPRPTVTGSQISSLTPIGSSAIPDIAGLPLVYEQSKTKSWPGSCSSLPGPDIVSMPKFTTRPKSRDCDFAYAYCRERKAERDGVIPSCRKCLSRSETCSFNKYCTSLQPLEEHARGKETMDEQEAATMEEEHSHFSDYSTDEDDDGEKIPSNARLFNSLGRLHSRSKPRLSWGNLFSRS</sequence>
<gene>
    <name evidence="2" type="ORF">HO173_004839</name>
</gene>
<reference evidence="2 3" key="1">
    <citation type="journal article" date="2020" name="Genomics">
        <title>Complete, high-quality genomes from long-read metagenomic sequencing of two wolf lichen thalli reveals enigmatic genome architecture.</title>
        <authorList>
            <person name="McKenzie S.K."/>
            <person name="Walston R.F."/>
            <person name="Allen J.L."/>
        </authorList>
    </citation>
    <scope>NUCLEOTIDE SEQUENCE [LARGE SCALE GENOMIC DNA]</scope>
    <source>
        <strain evidence="2">WasteWater2</strain>
    </source>
</reference>
<evidence type="ECO:0000313" key="2">
    <source>
        <dbReference type="EMBL" id="KAF6236960.1"/>
    </source>
</evidence>
<dbReference type="Proteomes" id="UP000578531">
    <property type="component" value="Unassembled WGS sequence"/>
</dbReference>
<protein>
    <recommendedName>
        <fullName evidence="4">Zn(2)-C6 fungal-type domain-containing protein</fullName>
    </recommendedName>
</protein>
<dbReference type="EMBL" id="JACCJC010000016">
    <property type="protein sequence ID" value="KAF6236960.1"/>
    <property type="molecule type" value="Genomic_DNA"/>
</dbReference>
<dbReference type="RefSeq" id="XP_037166292.1">
    <property type="nucleotide sequence ID" value="XM_037306757.1"/>
</dbReference>
<accession>A0A8H6FY22</accession>
<proteinExistence type="predicted"/>
<organism evidence="2 3">
    <name type="scientific">Letharia columbiana</name>
    <dbReference type="NCBI Taxonomy" id="112416"/>
    <lineage>
        <taxon>Eukaryota</taxon>
        <taxon>Fungi</taxon>
        <taxon>Dikarya</taxon>
        <taxon>Ascomycota</taxon>
        <taxon>Pezizomycotina</taxon>
        <taxon>Lecanoromycetes</taxon>
        <taxon>OSLEUM clade</taxon>
        <taxon>Lecanoromycetidae</taxon>
        <taxon>Lecanorales</taxon>
        <taxon>Lecanorineae</taxon>
        <taxon>Parmeliaceae</taxon>
        <taxon>Letharia</taxon>
    </lineage>
</organism>
<evidence type="ECO:0000313" key="3">
    <source>
        <dbReference type="Proteomes" id="UP000578531"/>
    </source>
</evidence>
<comment type="caution">
    <text evidence="2">The sequence shown here is derived from an EMBL/GenBank/DDBJ whole genome shotgun (WGS) entry which is preliminary data.</text>
</comment>
<name>A0A8H6FY22_9LECA</name>
<keyword evidence="3" id="KW-1185">Reference proteome</keyword>
<evidence type="ECO:0008006" key="4">
    <source>
        <dbReference type="Google" id="ProtNLM"/>
    </source>
</evidence>
<evidence type="ECO:0000256" key="1">
    <source>
        <dbReference type="SAM" id="MobiDB-lite"/>
    </source>
</evidence>
<feature type="compositionally biased region" description="Low complexity" evidence="1">
    <location>
        <begin position="226"/>
        <end position="242"/>
    </location>
</feature>
<feature type="region of interest" description="Disordered" evidence="1">
    <location>
        <begin position="352"/>
        <end position="391"/>
    </location>
</feature>
<feature type="region of interest" description="Disordered" evidence="1">
    <location>
        <begin position="138"/>
        <end position="178"/>
    </location>
</feature>
<dbReference type="GeneID" id="59286503"/>
<feature type="region of interest" description="Disordered" evidence="1">
    <location>
        <begin position="221"/>
        <end position="253"/>
    </location>
</feature>
<dbReference type="AlphaFoldDB" id="A0A8H6FY22"/>
<feature type="compositionally biased region" description="Polar residues" evidence="1">
    <location>
        <begin position="156"/>
        <end position="168"/>
    </location>
</feature>